<dbReference type="RefSeq" id="WP_316512464.1">
    <property type="nucleotide sequence ID" value="NZ_OY726395.1"/>
</dbReference>
<dbReference type="Pfam" id="PF03881">
    <property type="entry name" value="Fructosamin_kin"/>
    <property type="match status" value="1"/>
</dbReference>
<dbReference type="Proteomes" id="UP001190466">
    <property type="component" value="Chromosome"/>
</dbReference>
<keyword evidence="1" id="KW-0808">Transferase</keyword>
<reference evidence="2 3" key="1">
    <citation type="submission" date="2023-08" db="EMBL/GenBank/DDBJ databases">
        <authorList>
            <person name="Folkvardsen B D."/>
            <person name="Norman A."/>
        </authorList>
    </citation>
    <scope>NUCLEOTIDE SEQUENCE [LARGE SCALE GENOMIC DNA]</scope>
    <source>
        <strain evidence="2 3">Mu0050</strain>
    </source>
</reference>
<keyword evidence="3" id="KW-1185">Reference proteome</keyword>
<dbReference type="Gene3D" id="3.30.200.20">
    <property type="entry name" value="Phosphorylase Kinase, domain 1"/>
    <property type="match status" value="1"/>
</dbReference>
<gene>
    <name evidence="2" type="ORF">MU0050_004306</name>
</gene>
<name>A0ABN9P7Y7_9MYCO</name>
<keyword evidence="1 2" id="KW-0418">Kinase</keyword>
<dbReference type="EMBL" id="OY726395">
    <property type="protein sequence ID" value="CAJ1586489.1"/>
    <property type="molecule type" value="Genomic_DNA"/>
</dbReference>
<dbReference type="GO" id="GO:0016301">
    <property type="term" value="F:kinase activity"/>
    <property type="evidence" value="ECO:0007669"/>
    <property type="project" value="UniProtKB-KW"/>
</dbReference>
<accession>A0ABN9P7Y7</accession>
<dbReference type="InterPro" id="IPR016477">
    <property type="entry name" value="Fructo-/Ketosamine-3-kinase"/>
</dbReference>
<evidence type="ECO:0000313" key="2">
    <source>
        <dbReference type="EMBL" id="CAJ1586489.1"/>
    </source>
</evidence>
<organism evidence="2 3">
    <name type="scientific">[Mycobacterium] wendilense</name>
    <dbReference type="NCBI Taxonomy" id="3064284"/>
    <lineage>
        <taxon>Bacteria</taxon>
        <taxon>Bacillati</taxon>
        <taxon>Actinomycetota</taxon>
        <taxon>Actinomycetes</taxon>
        <taxon>Mycobacteriales</taxon>
        <taxon>Mycobacteriaceae</taxon>
        <taxon>Mycolicibacter</taxon>
    </lineage>
</organism>
<evidence type="ECO:0000313" key="3">
    <source>
        <dbReference type="Proteomes" id="UP001190466"/>
    </source>
</evidence>
<dbReference type="PROSITE" id="PS51257">
    <property type="entry name" value="PROKAR_LIPOPROTEIN"/>
    <property type="match status" value="1"/>
</dbReference>
<dbReference type="InterPro" id="IPR011009">
    <property type="entry name" value="Kinase-like_dom_sf"/>
</dbReference>
<evidence type="ECO:0000256" key="1">
    <source>
        <dbReference type="PIRNR" id="PIRNR006221"/>
    </source>
</evidence>
<dbReference type="PIRSF" id="PIRSF006221">
    <property type="entry name" value="Ketosamine-3-kinase"/>
    <property type="match status" value="1"/>
</dbReference>
<dbReference type="Gene3D" id="1.10.510.10">
    <property type="entry name" value="Transferase(Phosphotransferase) domain 1"/>
    <property type="match status" value="1"/>
</dbReference>
<proteinExistence type="inferred from homology"/>
<dbReference type="PANTHER" id="PTHR12149:SF8">
    <property type="entry name" value="PROTEIN-RIBULOSAMINE 3-KINASE"/>
    <property type="match status" value="1"/>
</dbReference>
<dbReference type="PANTHER" id="PTHR12149">
    <property type="entry name" value="FRUCTOSAMINE 3 KINASE-RELATED PROTEIN"/>
    <property type="match status" value="1"/>
</dbReference>
<comment type="similarity">
    <text evidence="1">Belongs to the fructosamine kinase family.</text>
</comment>
<sequence>MQTFTKRNLAAPPGFFACEAAGLQWLSEAHGARCAEVVAYDDTSLTLVRLDSVAPHQDVARAFGQALATTHDAGARGWGAPPECWDGPGFFGPLQHPLPISFGLYDSWGRFYADARLEPLLRLVASALGSAAVADVEEVVRRCRAGDYDDDDTPARLHGDLWQGNIIWTENAAVLIDPAGHGGHRETDLAMLHLFGCPLLDAIIDGYQRGHPLLPGWRDRLGLHQLFPLLAHVALFGAGFAHQTHEAARKALALN</sequence>
<protein>
    <submittedName>
        <fullName evidence="2">Fructosamine kinase family protein</fullName>
    </submittedName>
</protein>
<dbReference type="Gene3D" id="1.20.1270.240">
    <property type="match status" value="1"/>
</dbReference>
<dbReference type="SUPFAM" id="SSF56112">
    <property type="entry name" value="Protein kinase-like (PK-like)"/>
    <property type="match status" value="1"/>
</dbReference>